<keyword evidence="15" id="KW-0966">Cell projection</keyword>
<dbReference type="SUPFAM" id="SSF160544">
    <property type="entry name" value="EscU C-terminal domain-like"/>
    <property type="match status" value="1"/>
</dbReference>
<reference evidence="15 16" key="1">
    <citation type="journal article" date="2006" name="J. Bacteriol.">
        <title>Complete genome sequence of Yersinia pestis strains Antiqua and Nepal516: evidence of gene reduction in an emerging pathogen.</title>
        <authorList>
            <person name="Chain P.S."/>
            <person name="Hu P."/>
            <person name="Malfatti S.A."/>
            <person name="Radnedge L."/>
            <person name="Larimer F."/>
            <person name="Vergez L.M."/>
            <person name="Worsham P."/>
            <person name="Chu M.C."/>
            <person name="Andersen G.L."/>
        </authorList>
    </citation>
    <scope>NUCLEOTIDE SEQUENCE [LARGE SCALE GENOMIC DNA]</scope>
    <source>
        <strain evidence="15 16">Antiqua</strain>
    </source>
</reference>
<dbReference type="Proteomes" id="UP000001971">
    <property type="component" value="Chromosome"/>
</dbReference>
<evidence type="ECO:0000313" key="16">
    <source>
        <dbReference type="Proteomes" id="UP000001971"/>
    </source>
</evidence>
<dbReference type="InterPro" id="IPR029025">
    <property type="entry name" value="T3SS_substrate_exporter_C"/>
</dbReference>
<dbReference type="PATRIC" id="fig|360102.15.peg.1793"/>
<dbReference type="InterPro" id="IPR006135">
    <property type="entry name" value="T3SS_substrate_exporter"/>
</dbReference>
<comment type="similarity">
    <text evidence="2 13">Belongs to the type III secretion exporter family.</text>
</comment>
<sequence length="377" mass="42073">MSNSSGEKSEKPTAGKLSKARKKGDIPRSKDVTMAAGLVTSFILLSLFLPYYKALVSQSFVSVAQLASQLDDQGALEQFLLANLFIFAKFLATLIPIPLFSMLATLIPGGWNFTPVKLIPDLKKLSPLAGIKRIFSASNGTEVLKMLAKCSIVLYTLYLVVHSSLDDLLHLQTLPLEEAITQGFAQYHHILLYFIAIVVVFAAIDIPLSHHLFTKKMKMTKQEVKQEHKNNDGNPEIKSRVRQLQRQYAIGQINKTVPSADVIITNPTHFSVALKYAPEKASAPYIVAKGKDDIALYIRSIAQKHKIEIVEFPPLARAIYHTTKVNQQIPAQLYRAIAQVLTYVMQIKSWRSGQASKPVLNTHLGLPKEMQRFHDET</sequence>
<evidence type="ECO:0000256" key="5">
    <source>
        <dbReference type="ARBA" id="ARBA00022475"/>
    </source>
</evidence>
<feature type="transmembrane region" description="Helical" evidence="13">
    <location>
        <begin position="84"/>
        <end position="107"/>
    </location>
</feature>
<keyword evidence="11 13" id="KW-1006">Bacterial flagellum protein export</keyword>
<comment type="caution">
    <text evidence="13">Lacks conserved residue(s) required for the propagation of feature annotation.</text>
</comment>
<keyword evidence="5 13" id="KW-1003">Cell membrane</keyword>
<gene>
    <name evidence="13" type="primary">flhB</name>
    <name evidence="15" type="ordered locus">YPA_3087</name>
</gene>
<dbReference type="GO" id="GO:0005886">
    <property type="term" value="C:plasma membrane"/>
    <property type="evidence" value="ECO:0007669"/>
    <property type="project" value="UniProtKB-SubCell"/>
</dbReference>
<dbReference type="PRINTS" id="PR00950">
    <property type="entry name" value="TYPE3IMSPROT"/>
</dbReference>
<feature type="transmembrane region" description="Helical" evidence="13">
    <location>
        <begin position="32"/>
        <end position="52"/>
    </location>
</feature>
<proteinExistence type="inferred from homology"/>
<dbReference type="GO" id="GO:0009306">
    <property type="term" value="P:protein secretion"/>
    <property type="evidence" value="ECO:0007669"/>
    <property type="project" value="InterPro"/>
</dbReference>
<comment type="function">
    <text evidence="12 13">Required for formation of the rod structure in the basal body of the flagellar apparatus. Together with FliI and FliH, may constitute the export apparatus of flagellin.</text>
</comment>
<accession>A0A0E1NNT5</accession>
<dbReference type="NCBIfam" id="TIGR00328">
    <property type="entry name" value="flhB"/>
    <property type="match status" value="1"/>
</dbReference>
<comment type="subcellular location">
    <subcellularLocation>
        <location evidence="1">Cell membrane</location>
        <topology evidence="1">Multi-pass membrane protein</topology>
    </subcellularLocation>
</comment>
<dbReference type="Gene3D" id="3.40.1690.10">
    <property type="entry name" value="secretion proteins EscU"/>
    <property type="match status" value="1"/>
</dbReference>
<evidence type="ECO:0000256" key="2">
    <source>
        <dbReference type="ARBA" id="ARBA00010690"/>
    </source>
</evidence>
<evidence type="ECO:0000256" key="8">
    <source>
        <dbReference type="ARBA" id="ARBA00022927"/>
    </source>
</evidence>
<name>A0A0E1NNT5_YERPA</name>
<dbReference type="PANTHER" id="PTHR30531:SF12">
    <property type="entry name" value="FLAGELLAR BIOSYNTHETIC PROTEIN FLHB"/>
    <property type="match status" value="1"/>
</dbReference>
<dbReference type="GeneID" id="57973921"/>
<keyword evidence="6 13" id="KW-0812">Transmembrane</keyword>
<dbReference type="KEGG" id="ypa:YPA_3087"/>
<evidence type="ECO:0000256" key="3">
    <source>
        <dbReference type="ARBA" id="ARBA00021622"/>
    </source>
</evidence>
<dbReference type="HOGENOM" id="CLU_041013_1_2_6"/>
<evidence type="ECO:0000256" key="13">
    <source>
        <dbReference type="RuleBase" id="RU364091"/>
    </source>
</evidence>
<feature type="region of interest" description="Disordered" evidence="14">
    <location>
        <begin position="1"/>
        <end position="25"/>
    </location>
</feature>
<dbReference type="PANTHER" id="PTHR30531">
    <property type="entry name" value="FLAGELLAR BIOSYNTHETIC PROTEIN FLHB"/>
    <property type="match status" value="1"/>
</dbReference>
<evidence type="ECO:0000256" key="7">
    <source>
        <dbReference type="ARBA" id="ARBA00022795"/>
    </source>
</evidence>
<keyword evidence="8 13" id="KW-0653">Protein transport</keyword>
<dbReference type="Pfam" id="PF01312">
    <property type="entry name" value="Bac_export_2"/>
    <property type="match status" value="1"/>
</dbReference>
<evidence type="ECO:0000256" key="10">
    <source>
        <dbReference type="ARBA" id="ARBA00023136"/>
    </source>
</evidence>
<evidence type="ECO:0000256" key="1">
    <source>
        <dbReference type="ARBA" id="ARBA00004651"/>
    </source>
</evidence>
<dbReference type="InterPro" id="IPR006136">
    <property type="entry name" value="FlhB"/>
</dbReference>
<dbReference type="AlphaFoldDB" id="A0A0E1NNT5"/>
<keyword evidence="15" id="KW-0282">Flagellum</keyword>
<evidence type="ECO:0000256" key="6">
    <source>
        <dbReference type="ARBA" id="ARBA00022692"/>
    </source>
</evidence>
<evidence type="ECO:0000313" key="15">
    <source>
        <dbReference type="EMBL" id="ABG15049.1"/>
    </source>
</evidence>
<organism evidence="15 16">
    <name type="scientific">Yersinia pestis bv. Antiqua (strain Antiqua)</name>
    <dbReference type="NCBI Taxonomy" id="360102"/>
    <lineage>
        <taxon>Bacteria</taxon>
        <taxon>Pseudomonadati</taxon>
        <taxon>Pseudomonadota</taxon>
        <taxon>Gammaproteobacteria</taxon>
        <taxon>Enterobacterales</taxon>
        <taxon>Yersiniaceae</taxon>
        <taxon>Yersinia</taxon>
    </lineage>
</organism>
<keyword evidence="7 13" id="KW-1005">Bacterial flagellum biogenesis</keyword>
<evidence type="ECO:0000256" key="9">
    <source>
        <dbReference type="ARBA" id="ARBA00022989"/>
    </source>
</evidence>
<keyword evidence="4 13" id="KW-0813">Transport</keyword>
<dbReference type="RefSeq" id="WP_002211451.1">
    <property type="nucleotide sequence ID" value="NC_008150.1"/>
</dbReference>
<keyword evidence="10 13" id="KW-0472">Membrane</keyword>
<evidence type="ECO:0000256" key="11">
    <source>
        <dbReference type="ARBA" id="ARBA00023225"/>
    </source>
</evidence>
<evidence type="ECO:0000256" key="4">
    <source>
        <dbReference type="ARBA" id="ARBA00022448"/>
    </source>
</evidence>
<evidence type="ECO:0000256" key="12">
    <source>
        <dbReference type="ARBA" id="ARBA00025078"/>
    </source>
</evidence>
<dbReference type="Gene3D" id="6.10.250.2080">
    <property type="match status" value="1"/>
</dbReference>
<dbReference type="FunFam" id="3.40.1690.10:FF:000001">
    <property type="entry name" value="Flagellar biosynthetic protein FlhB"/>
    <property type="match status" value="1"/>
</dbReference>
<protein>
    <recommendedName>
        <fullName evidence="3 13">Flagellar biosynthetic protein FlhB</fullName>
    </recommendedName>
</protein>
<dbReference type="GO" id="GO:0044780">
    <property type="term" value="P:bacterial-type flagellum assembly"/>
    <property type="evidence" value="ECO:0007669"/>
    <property type="project" value="InterPro"/>
</dbReference>
<keyword evidence="15" id="KW-0969">Cilium</keyword>
<evidence type="ECO:0000256" key="14">
    <source>
        <dbReference type="SAM" id="MobiDB-lite"/>
    </source>
</evidence>
<feature type="transmembrane region" description="Helical" evidence="13">
    <location>
        <begin position="190"/>
        <end position="213"/>
    </location>
</feature>
<dbReference type="EMBL" id="CP000308">
    <property type="protein sequence ID" value="ABG15049.1"/>
    <property type="molecule type" value="Genomic_DNA"/>
</dbReference>
<keyword evidence="9 13" id="KW-1133">Transmembrane helix</keyword>